<keyword evidence="3" id="KW-1185">Reference proteome</keyword>
<accession>A0A326RQQ6</accession>
<keyword evidence="1" id="KW-1133">Transmembrane helix</keyword>
<comment type="caution">
    <text evidence="2">The sequence shown here is derived from an EMBL/GenBank/DDBJ whole genome shotgun (WGS) entry which is preliminary data.</text>
</comment>
<feature type="transmembrane region" description="Helical" evidence="1">
    <location>
        <begin position="64"/>
        <end position="86"/>
    </location>
</feature>
<reference evidence="2 3" key="1">
    <citation type="submission" date="2018-06" db="EMBL/GenBank/DDBJ databases">
        <title>Genomic Encyclopedia of Archaeal and Bacterial Type Strains, Phase II (KMG-II): from individual species to whole genera.</title>
        <authorList>
            <person name="Goeker M."/>
        </authorList>
    </citation>
    <scope>NUCLEOTIDE SEQUENCE [LARGE SCALE GENOMIC DNA]</scope>
    <source>
        <strain evidence="2 3">T4</strain>
    </source>
</reference>
<evidence type="ECO:0000256" key="1">
    <source>
        <dbReference type="SAM" id="Phobius"/>
    </source>
</evidence>
<dbReference type="EMBL" id="QKTX01000011">
    <property type="protein sequence ID" value="PZV80941.1"/>
    <property type="molecule type" value="Genomic_DNA"/>
</dbReference>
<gene>
    <name evidence="2" type="ORF">CLV31_111108</name>
</gene>
<keyword evidence="1" id="KW-0472">Membrane</keyword>
<evidence type="ECO:0000313" key="2">
    <source>
        <dbReference type="EMBL" id="PZV80941.1"/>
    </source>
</evidence>
<name>A0A326RQQ6_9BACT</name>
<keyword evidence="1" id="KW-0812">Transmembrane</keyword>
<protein>
    <submittedName>
        <fullName evidence="2">Uncharacterized protein</fullName>
    </submittedName>
</protein>
<evidence type="ECO:0000313" key="3">
    <source>
        <dbReference type="Proteomes" id="UP000248917"/>
    </source>
</evidence>
<proteinExistence type="predicted"/>
<dbReference type="AlphaFoldDB" id="A0A326RQQ6"/>
<organism evidence="2 3">
    <name type="scientific">Algoriphagus aquaeductus</name>
    <dbReference type="NCBI Taxonomy" id="475299"/>
    <lineage>
        <taxon>Bacteria</taxon>
        <taxon>Pseudomonadati</taxon>
        <taxon>Bacteroidota</taxon>
        <taxon>Cytophagia</taxon>
        <taxon>Cytophagales</taxon>
        <taxon>Cyclobacteriaceae</taxon>
        <taxon>Algoriphagus</taxon>
    </lineage>
</organism>
<feature type="transmembrane region" description="Helical" evidence="1">
    <location>
        <begin position="13"/>
        <end position="34"/>
    </location>
</feature>
<sequence length="96" mass="11099">MTYTDPGAILGRAFLRIGQVILVLFAIASGYMVYLGSEGLFSDWEIEMEEDLLWLFPSLSPQDWISYFFVGLGLKCLFWFGILAWLERRIKYSTSK</sequence>
<dbReference type="Proteomes" id="UP000248917">
    <property type="component" value="Unassembled WGS sequence"/>
</dbReference>